<dbReference type="PROSITE" id="PS50202">
    <property type="entry name" value="MSP"/>
    <property type="match status" value="1"/>
</dbReference>
<accession>A0A0M3J088</accession>
<proteinExistence type="predicted"/>
<evidence type="ECO:0000259" key="1">
    <source>
        <dbReference type="PROSITE" id="PS50202"/>
    </source>
</evidence>
<feature type="domain" description="MSP" evidence="1">
    <location>
        <begin position="3"/>
        <end position="79"/>
    </location>
</feature>
<dbReference type="InterPro" id="IPR013783">
    <property type="entry name" value="Ig-like_fold"/>
</dbReference>
<dbReference type="Pfam" id="PF00635">
    <property type="entry name" value="Motile_Sperm"/>
    <property type="match status" value="1"/>
</dbReference>
<evidence type="ECO:0000313" key="3">
    <source>
        <dbReference type="Proteomes" id="UP000267096"/>
    </source>
</evidence>
<reference evidence="2 3" key="2">
    <citation type="submission" date="2018-11" db="EMBL/GenBank/DDBJ databases">
        <authorList>
            <consortium name="Pathogen Informatics"/>
        </authorList>
    </citation>
    <scope>NUCLEOTIDE SEQUENCE [LARGE SCALE GENOMIC DNA]</scope>
</reference>
<dbReference type="PANTHER" id="PTHR22947">
    <property type="entry name" value="MAJOR SPERM PROTEIN"/>
    <property type="match status" value="1"/>
</dbReference>
<dbReference type="InterPro" id="IPR000535">
    <property type="entry name" value="MSP_dom"/>
</dbReference>
<dbReference type="SUPFAM" id="SSF49354">
    <property type="entry name" value="PapD-like"/>
    <property type="match status" value="1"/>
</dbReference>
<dbReference type="WBParaSite" id="ASIM_0000092401-mRNA-1">
    <property type="protein sequence ID" value="ASIM_0000092401-mRNA-1"/>
    <property type="gene ID" value="ASIM_0000092401"/>
</dbReference>
<dbReference type="InterPro" id="IPR051774">
    <property type="entry name" value="Sperm-specific_class_P"/>
</dbReference>
<dbReference type="InterPro" id="IPR008962">
    <property type="entry name" value="PapD-like_sf"/>
</dbReference>
<evidence type="ECO:0000313" key="2">
    <source>
        <dbReference type="EMBL" id="VDK18123.1"/>
    </source>
</evidence>
<name>A0A0M3J088_ANISI</name>
<dbReference type="OrthoDB" id="75724at2759"/>
<dbReference type="EMBL" id="UYRR01000685">
    <property type="protein sequence ID" value="VDK18123.1"/>
    <property type="molecule type" value="Genomic_DNA"/>
</dbReference>
<dbReference type="PANTHER" id="PTHR22947:SF3">
    <property type="entry name" value="MSP DOMAIN-CONTAINING PROTEIN-RELATED"/>
    <property type="match status" value="1"/>
</dbReference>
<reference evidence="4" key="1">
    <citation type="submission" date="2017-02" db="UniProtKB">
        <authorList>
            <consortium name="WormBaseParasite"/>
        </authorList>
    </citation>
    <scope>IDENTIFICATION</scope>
</reference>
<organism evidence="4">
    <name type="scientific">Anisakis simplex</name>
    <name type="common">Herring worm</name>
    <dbReference type="NCBI Taxonomy" id="6269"/>
    <lineage>
        <taxon>Eukaryota</taxon>
        <taxon>Metazoa</taxon>
        <taxon>Ecdysozoa</taxon>
        <taxon>Nematoda</taxon>
        <taxon>Chromadorea</taxon>
        <taxon>Rhabditida</taxon>
        <taxon>Spirurina</taxon>
        <taxon>Ascaridomorpha</taxon>
        <taxon>Ascaridoidea</taxon>
        <taxon>Anisakidae</taxon>
        <taxon>Anisakis</taxon>
        <taxon>Anisakis simplex complex</taxon>
    </lineage>
</organism>
<dbReference type="Proteomes" id="UP000267096">
    <property type="component" value="Unassembled WGS sequence"/>
</dbReference>
<gene>
    <name evidence="2" type="ORF">ASIM_LOCUS821</name>
</gene>
<evidence type="ECO:0000313" key="4">
    <source>
        <dbReference type="WBParaSite" id="ASIM_0000092401-mRNA-1"/>
    </source>
</evidence>
<sequence length="79" mass="9174">MSAITVEPRSARLNVKGGKSHHQIQNNRFVRYAFKLRFTDNEHFRFHPVYGFIEPQSSTPLTIRRIPADTGPTDEQLHL</sequence>
<protein>
    <submittedName>
        <fullName evidence="4">MSP domain-containing protein</fullName>
    </submittedName>
</protein>
<dbReference type="Gene3D" id="2.60.40.10">
    <property type="entry name" value="Immunoglobulins"/>
    <property type="match status" value="1"/>
</dbReference>
<dbReference type="AlphaFoldDB" id="A0A0M3J088"/>
<keyword evidence="3" id="KW-1185">Reference proteome</keyword>